<dbReference type="EMBL" id="JBIRXV010000001">
    <property type="protein sequence ID" value="MFI2319523.1"/>
    <property type="molecule type" value="Genomic_DNA"/>
</dbReference>
<name>A0ABW7WD05_9NOCA</name>
<keyword evidence="3" id="KW-0804">Transcription</keyword>
<dbReference type="PROSITE" id="PS00622">
    <property type="entry name" value="HTH_LUXR_1"/>
    <property type="match status" value="1"/>
</dbReference>
<sequence length="352" mass="37372">MTTVSRDRAVGADLAARLATLTAAAAELLDRPIDAPDAPSPEAARHLLVRLWNDTLAIVTEAPTGTDIAPAAALLTRIREAEAELAALRGADSAHHLRLAASAVAALRGARGTDELLARAAEAVGTMGFDRALVSTTEGTTWHLHTMFVAHDPHWADEILAAGRESRPTLDGHLVETDIVSKAEPGLVFDVQHNPRVVRPLVEFTRCSSYGVAPIVVGNSVAGLVHGDYYFQRREVDATARAMLAVFAEGLGHALAGAALLDGLTAVRSGLDRLTRAHTPPDSATARLPALSDREAEVMDLLAAGRANRQIARELSITEATVKTHITHILRKLGVANRAEAVARWLRATPVP</sequence>
<dbReference type="InterPro" id="IPR000792">
    <property type="entry name" value="Tscrpt_reg_LuxR_C"/>
</dbReference>
<dbReference type="Pfam" id="PF00196">
    <property type="entry name" value="GerE"/>
    <property type="match status" value="1"/>
</dbReference>
<dbReference type="Gene3D" id="1.10.10.10">
    <property type="entry name" value="Winged helix-like DNA-binding domain superfamily/Winged helix DNA-binding domain"/>
    <property type="match status" value="1"/>
</dbReference>
<reference evidence="5 6" key="1">
    <citation type="submission" date="2024-10" db="EMBL/GenBank/DDBJ databases">
        <title>The Natural Products Discovery Center: Release of the First 8490 Sequenced Strains for Exploring Actinobacteria Biosynthetic Diversity.</title>
        <authorList>
            <person name="Kalkreuter E."/>
            <person name="Kautsar S.A."/>
            <person name="Yang D."/>
            <person name="Bader C.D."/>
            <person name="Teijaro C.N."/>
            <person name="Fluegel L."/>
            <person name="Davis C.M."/>
            <person name="Simpson J.R."/>
            <person name="Lauterbach L."/>
            <person name="Steele A.D."/>
            <person name="Gui C."/>
            <person name="Meng S."/>
            <person name="Li G."/>
            <person name="Viehrig K."/>
            <person name="Ye F."/>
            <person name="Su P."/>
            <person name="Kiefer A.F."/>
            <person name="Nichols A."/>
            <person name="Cepeda A.J."/>
            <person name="Yan W."/>
            <person name="Fan B."/>
            <person name="Jiang Y."/>
            <person name="Adhikari A."/>
            <person name="Zheng C.-J."/>
            <person name="Schuster L."/>
            <person name="Cowan T.M."/>
            <person name="Smanski M.J."/>
            <person name="Chevrette M.G."/>
            <person name="De Carvalho L.P.S."/>
            <person name="Shen B."/>
        </authorList>
    </citation>
    <scope>NUCLEOTIDE SEQUENCE [LARGE SCALE GENOMIC DNA]</scope>
    <source>
        <strain evidence="5 6">NPDC019626</strain>
    </source>
</reference>
<dbReference type="InterPro" id="IPR016032">
    <property type="entry name" value="Sig_transdc_resp-reg_C-effctor"/>
</dbReference>
<keyword evidence="2" id="KW-0238">DNA-binding</keyword>
<gene>
    <name evidence="5" type="ORF">ACH47G_03475</name>
</gene>
<dbReference type="Proteomes" id="UP001611450">
    <property type="component" value="Unassembled WGS sequence"/>
</dbReference>
<dbReference type="PANTHER" id="PTHR44688">
    <property type="entry name" value="DNA-BINDING TRANSCRIPTIONAL ACTIVATOR DEVR_DOSR"/>
    <property type="match status" value="1"/>
</dbReference>
<dbReference type="PRINTS" id="PR00038">
    <property type="entry name" value="HTHLUXR"/>
</dbReference>
<feature type="domain" description="HTH luxR-type" evidence="4">
    <location>
        <begin position="284"/>
        <end position="349"/>
    </location>
</feature>
<evidence type="ECO:0000256" key="3">
    <source>
        <dbReference type="ARBA" id="ARBA00023163"/>
    </source>
</evidence>
<accession>A0ABW7WD05</accession>
<evidence type="ECO:0000313" key="6">
    <source>
        <dbReference type="Proteomes" id="UP001611450"/>
    </source>
</evidence>
<dbReference type="CDD" id="cd06170">
    <property type="entry name" value="LuxR_C_like"/>
    <property type="match status" value="1"/>
</dbReference>
<evidence type="ECO:0000256" key="2">
    <source>
        <dbReference type="ARBA" id="ARBA00023125"/>
    </source>
</evidence>
<keyword evidence="1" id="KW-0805">Transcription regulation</keyword>
<dbReference type="InterPro" id="IPR036388">
    <property type="entry name" value="WH-like_DNA-bd_sf"/>
</dbReference>
<evidence type="ECO:0000256" key="1">
    <source>
        <dbReference type="ARBA" id="ARBA00023015"/>
    </source>
</evidence>
<keyword evidence="6" id="KW-1185">Reference proteome</keyword>
<organism evidence="5 6">
    <name type="scientific">Nocardia beijingensis</name>
    <dbReference type="NCBI Taxonomy" id="95162"/>
    <lineage>
        <taxon>Bacteria</taxon>
        <taxon>Bacillati</taxon>
        <taxon>Actinomycetota</taxon>
        <taxon>Actinomycetes</taxon>
        <taxon>Mycobacteriales</taxon>
        <taxon>Nocardiaceae</taxon>
        <taxon>Nocardia</taxon>
    </lineage>
</organism>
<evidence type="ECO:0000313" key="5">
    <source>
        <dbReference type="EMBL" id="MFI2319523.1"/>
    </source>
</evidence>
<dbReference type="PROSITE" id="PS50043">
    <property type="entry name" value="HTH_LUXR_2"/>
    <property type="match status" value="1"/>
</dbReference>
<protein>
    <submittedName>
        <fullName evidence="5">LuxR C-terminal-related transcriptional regulator</fullName>
    </submittedName>
</protein>
<dbReference type="PANTHER" id="PTHR44688:SF16">
    <property type="entry name" value="DNA-BINDING TRANSCRIPTIONAL ACTIVATOR DEVR_DOSR"/>
    <property type="match status" value="1"/>
</dbReference>
<dbReference type="Gene3D" id="3.30.450.40">
    <property type="match status" value="1"/>
</dbReference>
<dbReference type="InterPro" id="IPR029016">
    <property type="entry name" value="GAF-like_dom_sf"/>
</dbReference>
<dbReference type="SMART" id="SM00421">
    <property type="entry name" value="HTH_LUXR"/>
    <property type="match status" value="1"/>
</dbReference>
<proteinExistence type="predicted"/>
<comment type="caution">
    <text evidence="5">The sequence shown here is derived from an EMBL/GenBank/DDBJ whole genome shotgun (WGS) entry which is preliminary data.</text>
</comment>
<dbReference type="SUPFAM" id="SSF55781">
    <property type="entry name" value="GAF domain-like"/>
    <property type="match status" value="1"/>
</dbReference>
<dbReference type="SUPFAM" id="SSF46894">
    <property type="entry name" value="C-terminal effector domain of the bipartite response regulators"/>
    <property type="match status" value="1"/>
</dbReference>
<dbReference type="RefSeq" id="WP_396945700.1">
    <property type="nucleotide sequence ID" value="NZ_JBIRXV010000001.1"/>
</dbReference>
<evidence type="ECO:0000259" key="4">
    <source>
        <dbReference type="PROSITE" id="PS50043"/>
    </source>
</evidence>